<dbReference type="PANTHER" id="PTHR30411:SF1">
    <property type="entry name" value="CYTOPLASMIC PROTEIN"/>
    <property type="match status" value="1"/>
</dbReference>
<protein>
    <submittedName>
        <fullName evidence="3">Cys-tRNA(Pro)/Cys-tRNA(Cys) deacylase YbaK</fullName>
        <ecNumber evidence="3">4.2.-.-</ecNumber>
    </submittedName>
</protein>
<accession>A0ABX2Y6V6</accession>
<dbReference type="PANTHER" id="PTHR30411">
    <property type="entry name" value="CYTOPLASMIC PROTEIN"/>
    <property type="match status" value="1"/>
</dbReference>
<dbReference type="CDD" id="cd04333">
    <property type="entry name" value="ProX_deacylase"/>
    <property type="match status" value="1"/>
</dbReference>
<evidence type="ECO:0000259" key="2">
    <source>
        <dbReference type="Pfam" id="PF04073"/>
    </source>
</evidence>
<comment type="caution">
    <text evidence="3">The sequence shown here is derived from an EMBL/GenBank/DDBJ whole genome shotgun (WGS) entry which is preliminary data.</text>
</comment>
<feature type="region of interest" description="Disordered" evidence="1">
    <location>
        <begin position="1"/>
        <end position="20"/>
    </location>
</feature>
<dbReference type="EMBL" id="MAQA01000008">
    <property type="protein sequence ID" value="OCI32225.1"/>
    <property type="molecule type" value="Genomic_DNA"/>
</dbReference>
<evidence type="ECO:0000256" key="1">
    <source>
        <dbReference type="SAM" id="MobiDB-lite"/>
    </source>
</evidence>
<dbReference type="Gene3D" id="3.90.960.10">
    <property type="entry name" value="YbaK/aminoacyl-tRNA synthetase-associated domain"/>
    <property type="match status" value="1"/>
</dbReference>
<name>A0ABX2Y6V6_9CELL</name>
<dbReference type="InterPro" id="IPR036754">
    <property type="entry name" value="YbaK/aa-tRNA-synt-asso_dom_sf"/>
</dbReference>
<reference evidence="3 4" key="1">
    <citation type="submission" date="2016-06" db="EMBL/GenBank/DDBJ databases">
        <title>Genome sequence of Oerskovia enterophila DSM 43852.</title>
        <authorList>
            <person name="Poehlein A."/>
            <person name="Jag V."/>
            <person name="Bengelsdorf F.R."/>
            <person name="Daniel R."/>
            <person name="Duerre P."/>
        </authorList>
    </citation>
    <scope>NUCLEOTIDE SEQUENCE [LARGE SCALE GENOMIC DNA]</scope>
    <source>
        <strain evidence="3 4">DSM 43852</strain>
    </source>
</reference>
<keyword evidence="3" id="KW-0456">Lyase</keyword>
<evidence type="ECO:0000313" key="3">
    <source>
        <dbReference type="EMBL" id="OCI32225.1"/>
    </source>
</evidence>
<gene>
    <name evidence="3" type="primary">ybaK_1</name>
    <name evidence="3" type="ORF">OERS_10210</name>
</gene>
<evidence type="ECO:0000313" key="4">
    <source>
        <dbReference type="Proteomes" id="UP000093412"/>
    </source>
</evidence>
<dbReference type="Pfam" id="PF04073">
    <property type="entry name" value="tRNA_edit"/>
    <property type="match status" value="1"/>
</dbReference>
<dbReference type="InterPro" id="IPR007214">
    <property type="entry name" value="YbaK/aa-tRNA-synth-assoc-dom"/>
</dbReference>
<dbReference type="Proteomes" id="UP000093412">
    <property type="component" value="Unassembled WGS sequence"/>
</dbReference>
<organism evidence="3 4">
    <name type="scientific">Oerskovia enterophila</name>
    <dbReference type="NCBI Taxonomy" id="43678"/>
    <lineage>
        <taxon>Bacteria</taxon>
        <taxon>Bacillati</taxon>
        <taxon>Actinomycetota</taxon>
        <taxon>Actinomycetes</taxon>
        <taxon>Micrococcales</taxon>
        <taxon>Cellulomonadaceae</taxon>
        <taxon>Oerskovia</taxon>
    </lineage>
</organism>
<keyword evidence="4" id="KW-1185">Reference proteome</keyword>
<dbReference type="EC" id="4.2.-.-" evidence="3"/>
<proteinExistence type="predicted"/>
<dbReference type="SUPFAM" id="SSF55826">
    <property type="entry name" value="YbaK/ProRS associated domain"/>
    <property type="match status" value="1"/>
</dbReference>
<dbReference type="GO" id="GO:0016829">
    <property type="term" value="F:lyase activity"/>
    <property type="evidence" value="ECO:0007669"/>
    <property type="project" value="UniProtKB-KW"/>
</dbReference>
<sequence length="172" mass="18140">MALSTTRRTDAARPTRGAPSVSIDRTRAFFDAQAPDLTVLDTGRNTATVQMAADTLGVEPGQIAKTLALRDGERSFLLVTRGDARVDNVKFKAAFGAKPRMLDAESTTALTGQPIGGVGPFGHLEPVTVYCDVSLQGFETVYPAAGSPTSAFAITPDRLAELAGAEWVDVSR</sequence>
<feature type="domain" description="YbaK/aminoacyl-tRNA synthetase-associated" evidence="2">
    <location>
        <begin position="45"/>
        <end position="161"/>
    </location>
</feature>